<dbReference type="InterPro" id="IPR005656">
    <property type="entry name" value="MmgE_PrpD"/>
</dbReference>
<dbReference type="InterPro" id="IPR036148">
    <property type="entry name" value="MmgE/PrpD_sf"/>
</dbReference>
<organism evidence="5 6">
    <name type="scientific">Labrys wisconsinensis</name>
    <dbReference type="NCBI Taxonomy" id="425677"/>
    <lineage>
        <taxon>Bacteria</taxon>
        <taxon>Pseudomonadati</taxon>
        <taxon>Pseudomonadota</taxon>
        <taxon>Alphaproteobacteria</taxon>
        <taxon>Hyphomicrobiales</taxon>
        <taxon>Xanthobacteraceae</taxon>
        <taxon>Labrys</taxon>
    </lineage>
</organism>
<dbReference type="PANTHER" id="PTHR16943">
    <property type="entry name" value="2-METHYLCITRATE DEHYDRATASE-RELATED"/>
    <property type="match status" value="1"/>
</dbReference>
<sequence length="490" mass="51549">MPPDTASWPTARLCAFVADLDFEQIPPRVVDVAKGLMIDWLGSALAGKGARQVEIIEGFARAMGPADGPSTVIPTRRRTSPYFAAMVNAAASHAVEQDDVHNGSVFHPATVIFPPVLAVAEAEAKTGREMLTACIAGYEVGIRVGEFLGRSHYETFHTTGTVGAVAAAAAVGKLIGLDASGLNHALGSAGTQAAGLWEFLRDAADSKQLHTARAAANGLFAACLARDGFRGAARILEGKKGMAAGMSHDADPTRLTDGLGSRWATEETSFKWHASCRHTHPAADALQRLMRSEGLGPEDVATVVTHVHQGAIDVLGAVDIPQTVHQAKFSMGTVLGLIAVHGVADLDAFERHALADAGVARFRSKVRMALDAEVDALYPRRWVGKVSITTVDGRQLEARVDEPKGDPGNTLARQELEAKAVRLAEFGGAATAEEMRACMSRIWSLDQPGSPADLFANAGGGRGPPPSGGREHAVGDQRVHGRGETRLGRG</sequence>
<dbReference type="Gene3D" id="3.30.1330.120">
    <property type="entry name" value="2-methylcitrate dehydratase PrpD"/>
    <property type="match status" value="1"/>
</dbReference>
<dbReference type="EMBL" id="JAUSVX010000005">
    <property type="protein sequence ID" value="MDQ0469977.1"/>
    <property type="molecule type" value="Genomic_DNA"/>
</dbReference>
<comment type="similarity">
    <text evidence="1">Belongs to the PrpD family.</text>
</comment>
<comment type="caution">
    <text evidence="5">The sequence shown here is derived from an EMBL/GenBank/DDBJ whole genome shotgun (WGS) entry which is preliminary data.</text>
</comment>
<dbReference type="InterPro" id="IPR042188">
    <property type="entry name" value="MmgE/PrpD_sf_2"/>
</dbReference>
<dbReference type="PANTHER" id="PTHR16943:SF8">
    <property type="entry name" value="2-METHYLCITRATE DEHYDRATASE"/>
    <property type="match status" value="1"/>
</dbReference>
<dbReference type="Gene3D" id="1.10.4100.10">
    <property type="entry name" value="2-methylcitrate dehydratase PrpD"/>
    <property type="match status" value="1"/>
</dbReference>
<dbReference type="InterPro" id="IPR045336">
    <property type="entry name" value="MmgE_PrpD_N"/>
</dbReference>
<dbReference type="InterPro" id="IPR045337">
    <property type="entry name" value="MmgE_PrpD_C"/>
</dbReference>
<dbReference type="RefSeq" id="WP_307273307.1">
    <property type="nucleotide sequence ID" value="NZ_JAUSVX010000005.1"/>
</dbReference>
<evidence type="ECO:0000259" key="3">
    <source>
        <dbReference type="Pfam" id="PF03972"/>
    </source>
</evidence>
<feature type="compositionally biased region" description="Basic and acidic residues" evidence="2">
    <location>
        <begin position="469"/>
        <end position="490"/>
    </location>
</feature>
<feature type="domain" description="MmgE/PrpD C-terminal" evidence="4">
    <location>
        <begin position="273"/>
        <end position="443"/>
    </location>
</feature>
<dbReference type="InterPro" id="IPR042183">
    <property type="entry name" value="MmgE/PrpD_sf_1"/>
</dbReference>
<evidence type="ECO:0000259" key="4">
    <source>
        <dbReference type="Pfam" id="PF19305"/>
    </source>
</evidence>
<keyword evidence="6" id="KW-1185">Reference proteome</keyword>
<proteinExistence type="inferred from homology"/>
<evidence type="ECO:0000256" key="2">
    <source>
        <dbReference type="SAM" id="MobiDB-lite"/>
    </source>
</evidence>
<evidence type="ECO:0000256" key="1">
    <source>
        <dbReference type="ARBA" id="ARBA00006174"/>
    </source>
</evidence>
<name>A0ABU0J6T7_9HYPH</name>
<accession>A0ABU0J6T7</accession>
<reference evidence="5 6" key="1">
    <citation type="submission" date="2023-07" db="EMBL/GenBank/DDBJ databases">
        <title>Genomic Encyclopedia of Type Strains, Phase IV (KMG-IV): sequencing the most valuable type-strain genomes for metagenomic binning, comparative biology and taxonomic classification.</title>
        <authorList>
            <person name="Goeker M."/>
        </authorList>
    </citation>
    <scope>NUCLEOTIDE SEQUENCE [LARGE SCALE GENOMIC DNA]</scope>
    <source>
        <strain evidence="5 6">DSM 19619</strain>
    </source>
</reference>
<evidence type="ECO:0000313" key="6">
    <source>
        <dbReference type="Proteomes" id="UP001242480"/>
    </source>
</evidence>
<protein>
    <submittedName>
        <fullName evidence="5">2-methylcitrate dehydratase PrpD</fullName>
    </submittedName>
</protein>
<dbReference type="SUPFAM" id="SSF103378">
    <property type="entry name" value="2-methylcitrate dehydratase PrpD"/>
    <property type="match status" value="1"/>
</dbReference>
<dbReference type="Pfam" id="PF03972">
    <property type="entry name" value="MmgE_PrpD_N"/>
    <property type="match status" value="1"/>
</dbReference>
<dbReference type="Pfam" id="PF19305">
    <property type="entry name" value="MmgE_PrpD_C"/>
    <property type="match status" value="1"/>
</dbReference>
<feature type="region of interest" description="Disordered" evidence="2">
    <location>
        <begin position="451"/>
        <end position="490"/>
    </location>
</feature>
<dbReference type="Proteomes" id="UP001242480">
    <property type="component" value="Unassembled WGS sequence"/>
</dbReference>
<gene>
    <name evidence="5" type="ORF">QO011_002993</name>
</gene>
<feature type="domain" description="MmgE/PrpD N-terminal" evidence="3">
    <location>
        <begin position="12"/>
        <end position="253"/>
    </location>
</feature>
<evidence type="ECO:0000313" key="5">
    <source>
        <dbReference type="EMBL" id="MDQ0469977.1"/>
    </source>
</evidence>